<organism evidence="11 12">
    <name type="scientific">Streptomyces cinnamoneus</name>
    <name type="common">Streptoverticillium cinnamoneum</name>
    <dbReference type="NCBI Taxonomy" id="53446"/>
    <lineage>
        <taxon>Bacteria</taxon>
        <taxon>Bacillati</taxon>
        <taxon>Actinomycetota</taxon>
        <taxon>Actinomycetes</taxon>
        <taxon>Kitasatosporales</taxon>
        <taxon>Streptomycetaceae</taxon>
        <taxon>Streptomyces</taxon>
        <taxon>Streptomyces cinnamoneus group</taxon>
    </lineage>
</organism>
<feature type="binding site" evidence="10">
    <location>
        <begin position="318"/>
        <end position="319"/>
    </location>
    <ligand>
        <name>pyridoxal 5'-phosphate</name>
        <dbReference type="ChEBI" id="CHEBI:597326"/>
    </ligand>
</feature>
<evidence type="ECO:0000313" key="12">
    <source>
        <dbReference type="Proteomes" id="UP000222531"/>
    </source>
</evidence>
<name>A0A2G1XLF5_STRCJ</name>
<dbReference type="AlphaFoldDB" id="A0A2G1XLF5"/>
<evidence type="ECO:0000256" key="10">
    <source>
        <dbReference type="HAMAP-Rule" id="MF_00834"/>
    </source>
</evidence>
<keyword evidence="4 10" id="KW-0808">Transferase</keyword>
<dbReference type="EC" id="2.6.1.62" evidence="10"/>
<feature type="binding site" evidence="10">
    <location>
        <position position="61"/>
    </location>
    <ligand>
        <name>substrate</name>
    </ligand>
</feature>
<dbReference type="InterPro" id="IPR049704">
    <property type="entry name" value="Aminotrans_3_PPA_site"/>
</dbReference>
<feature type="modified residue" description="N6-(pyridoxal phosphate)lysine" evidence="10">
    <location>
        <position position="284"/>
    </location>
</feature>
<keyword evidence="3 10" id="KW-0032">Aminotransferase</keyword>
<feature type="binding site" evidence="10">
    <location>
        <position position="401"/>
    </location>
    <ligand>
        <name>substrate</name>
    </ligand>
</feature>
<dbReference type="InterPro" id="IPR015424">
    <property type="entry name" value="PyrdxlP-dep_Trfase"/>
</dbReference>
<dbReference type="GO" id="GO:0004015">
    <property type="term" value="F:adenosylmethionine-8-amino-7-oxononanoate transaminase activity"/>
    <property type="evidence" value="ECO:0007669"/>
    <property type="project" value="UniProtKB-UniRule"/>
</dbReference>
<dbReference type="PROSITE" id="PS00600">
    <property type="entry name" value="AA_TRANSFER_CLASS_3"/>
    <property type="match status" value="1"/>
</dbReference>
<gene>
    <name evidence="10" type="primary">bioA</name>
    <name evidence="11" type="ORF">BLA24_09100</name>
</gene>
<dbReference type="PANTHER" id="PTHR42684">
    <property type="entry name" value="ADENOSYLMETHIONINE-8-AMINO-7-OXONONANOATE AMINOTRANSFERASE"/>
    <property type="match status" value="1"/>
</dbReference>
<feature type="binding site" evidence="10">
    <location>
        <position position="317"/>
    </location>
    <ligand>
        <name>substrate</name>
    </ligand>
</feature>
<evidence type="ECO:0000256" key="6">
    <source>
        <dbReference type="ARBA" id="ARBA00022756"/>
    </source>
</evidence>
<feature type="binding site" evidence="10">
    <location>
        <position position="284"/>
    </location>
    <ligand>
        <name>substrate</name>
    </ligand>
</feature>
<dbReference type="Gene3D" id="3.90.1150.10">
    <property type="entry name" value="Aspartate Aminotransferase, domain 1"/>
    <property type="match status" value="1"/>
</dbReference>
<keyword evidence="5 10" id="KW-0949">S-adenosyl-L-methionine</keyword>
<comment type="cofactor">
    <cofactor evidence="1 10">
        <name>pyridoxal 5'-phosphate</name>
        <dbReference type="ChEBI" id="CHEBI:597326"/>
    </cofactor>
</comment>
<dbReference type="NCBIfam" id="TIGR00508">
    <property type="entry name" value="bioA"/>
    <property type="match status" value="1"/>
</dbReference>
<dbReference type="GO" id="GO:0009102">
    <property type="term" value="P:biotin biosynthetic process"/>
    <property type="evidence" value="ECO:0007669"/>
    <property type="project" value="UniProtKB-UniRule"/>
</dbReference>
<dbReference type="GO" id="GO:0030170">
    <property type="term" value="F:pyridoxal phosphate binding"/>
    <property type="evidence" value="ECO:0007669"/>
    <property type="project" value="UniProtKB-UniRule"/>
</dbReference>
<sequence>MPESFAPAELLDLDRRHVWHPYGPMPGRQEPLIVESASGVRLRLAEEAHGSHELVDGMSSWWSAVHGYNHPVLNAAAQEQLGRMSHVMFGGLTHEPAVRLASRLVEITPEGLEHVFLADSGSVSVEVALKMCLQYWRSLGRPEKRRMMTWRGGYHGDTWQPMAVCDPDGGMHQLWSGVLAQQVFADAPPHDYDTDAVPAYSAHLRETIARHAHELAAVIVEPVVQGAGGMRFHDPVYLRVLREACDEHDVLLVFDEIATGFGRTGELFAADHARVTPDVMCLGKALTGGYVTLAATLCTPRVAEGISSGEVPVLAHGPTFMGNPLACAIANASIDLLLSQDWRTEVKRIEAGLRDALADAAPLRGVRDVRTLGAIGVVELDHEVDVAAATRAAVRAGVWLRPFRNLVYVMPPYVTGDEDVARIGAAVCAAAREG</sequence>
<dbReference type="CDD" id="cd00610">
    <property type="entry name" value="OAT_like"/>
    <property type="match status" value="1"/>
</dbReference>
<proteinExistence type="inferred from homology"/>
<dbReference type="InterPro" id="IPR005814">
    <property type="entry name" value="Aminotrans_3"/>
</dbReference>
<comment type="caution">
    <text evidence="11">The sequence shown here is derived from an EMBL/GenBank/DDBJ whole genome shotgun (WGS) entry which is preliminary data.</text>
</comment>
<feature type="binding site" evidence="10">
    <location>
        <position position="255"/>
    </location>
    <ligand>
        <name>pyridoxal 5'-phosphate</name>
        <dbReference type="ChEBI" id="CHEBI:597326"/>
    </ligand>
</feature>
<evidence type="ECO:0000313" key="11">
    <source>
        <dbReference type="EMBL" id="PHQ52073.1"/>
    </source>
</evidence>
<evidence type="ECO:0000256" key="8">
    <source>
        <dbReference type="ARBA" id="ARBA00048449"/>
    </source>
</evidence>
<dbReference type="InterPro" id="IPR005815">
    <property type="entry name" value="BioA"/>
</dbReference>
<evidence type="ECO:0000256" key="1">
    <source>
        <dbReference type="ARBA" id="ARBA00001933"/>
    </source>
</evidence>
<comment type="function">
    <text evidence="10">Catalyzes the transfer of the alpha-amino group from S-adenosyl-L-methionine (SAM) to 7-keto-8-aminopelargonic acid (KAPA) to form 7,8-diaminopelargonic acid (DAPA). It is the only aminotransferase known to utilize SAM as an amino donor.</text>
</comment>
<comment type="catalytic activity">
    <reaction evidence="8 10">
        <text>(8S)-8-amino-7-oxononanoate + S-adenosyl-L-methionine = S-adenosyl-4-methylsulfanyl-2-oxobutanoate + (7R,8S)-7,8-diammoniononanoate</text>
        <dbReference type="Rhea" id="RHEA:16861"/>
        <dbReference type="ChEBI" id="CHEBI:16490"/>
        <dbReference type="ChEBI" id="CHEBI:59789"/>
        <dbReference type="ChEBI" id="CHEBI:149468"/>
        <dbReference type="ChEBI" id="CHEBI:149469"/>
        <dbReference type="EC" id="2.6.1.62"/>
    </reaction>
</comment>
<dbReference type="InterPro" id="IPR015421">
    <property type="entry name" value="PyrdxlP-dep_Trfase_major"/>
</dbReference>
<dbReference type="RefSeq" id="WP_099198632.1">
    <property type="nucleotide sequence ID" value="NZ_JBIRXA010000008.1"/>
</dbReference>
<dbReference type="PANTHER" id="PTHR42684:SF17">
    <property type="entry name" value="ADENOSYLMETHIONINE-8-AMINO-7-OXONONANOATE AMINOTRANSFERASE"/>
    <property type="match status" value="1"/>
</dbReference>
<evidence type="ECO:0000256" key="9">
    <source>
        <dbReference type="ARBA" id="ARBA00060970"/>
    </source>
</evidence>
<comment type="subcellular location">
    <subcellularLocation>
        <location evidence="10">Cytoplasm</location>
    </subcellularLocation>
</comment>
<dbReference type="UniPathway" id="UPA00078">
    <property type="reaction ID" value="UER00160"/>
</dbReference>
<feature type="site" description="Participates in the substrate recognition with KAPA and in a stacking interaction with the adenine ring of SAM" evidence="10">
    <location>
        <position position="22"/>
    </location>
</feature>
<dbReference type="GO" id="GO:0005737">
    <property type="term" value="C:cytoplasm"/>
    <property type="evidence" value="ECO:0007669"/>
    <property type="project" value="UniProtKB-SubCell"/>
</dbReference>
<dbReference type="SUPFAM" id="SSF53383">
    <property type="entry name" value="PLP-dependent transferases"/>
    <property type="match status" value="1"/>
</dbReference>
<dbReference type="OrthoDB" id="9801052at2"/>
<dbReference type="Proteomes" id="UP000222531">
    <property type="component" value="Unassembled WGS sequence"/>
</dbReference>
<protein>
    <recommendedName>
        <fullName evidence="10">Adenosylmethionine-8-amino-7-oxononanoate aminotransferase</fullName>
        <ecNumber evidence="10">2.6.1.62</ecNumber>
    </recommendedName>
    <alternativeName>
        <fullName evidence="10">7,8-diamino-pelargonic acid aminotransferase</fullName>
        <shortName evidence="10">DAPA AT</shortName>
        <shortName evidence="10">DAPA aminotransferase</shortName>
    </alternativeName>
    <alternativeName>
        <fullName evidence="10">7,8-diaminononanoate synthase</fullName>
        <shortName evidence="10">DANS</shortName>
    </alternativeName>
    <alternativeName>
        <fullName evidence="10">Diaminopelargonic acid synthase</fullName>
    </alternativeName>
</protein>
<keyword evidence="12" id="KW-1185">Reference proteome</keyword>
<keyword evidence="7 10" id="KW-0663">Pyridoxal phosphate</keyword>
<reference evidence="11 12" key="1">
    <citation type="journal article" date="2017" name="Biochemistry">
        <title>Identification of the Biosynthetic Pathway for the Antibiotic Bicyclomycin.</title>
        <authorList>
            <person name="Patteson J."/>
            <person name="Cai W."/>
            <person name="Johnson R.A."/>
            <person name="Santa Maria K."/>
            <person name="Li B."/>
        </authorList>
    </citation>
    <scope>NUCLEOTIDE SEQUENCE [LARGE SCALE GENOMIC DNA]</scope>
    <source>
        <strain evidence="11 12">ATCC 21532</strain>
    </source>
</reference>
<comment type="subunit">
    <text evidence="10">Homodimer.</text>
</comment>
<evidence type="ECO:0000256" key="5">
    <source>
        <dbReference type="ARBA" id="ARBA00022691"/>
    </source>
</evidence>
<dbReference type="Gene3D" id="3.40.640.10">
    <property type="entry name" value="Type I PLP-dependent aspartate aminotransferase-like (Major domain)"/>
    <property type="match status" value="1"/>
</dbReference>
<dbReference type="NCBIfam" id="NF004624">
    <property type="entry name" value="PRK05964.1"/>
    <property type="match status" value="1"/>
</dbReference>
<evidence type="ECO:0000256" key="2">
    <source>
        <dbReference type="ARBA" id="ARBA00005063"/>
    </source>
</evidence>
<keyword evidence="6 10" id="KW-0093">Biotin biosynthesis</keyword>
<dbReference type="InterPro" id="IPR015422">
    <property type="entry name" value="PyrdxlP-dep_Trfase_small"/>
</dbReference>
<keyword evidence="10" id="KW-0963">Cytoplasm</keyword>
<dbReference type="HAMAP" id="MF_00834">
    <property type="entry name" value="BioA"/>
    <property type="match status" value="1"/>
</dbReference>
<dbReference type="EMBL" id="NHZO01000097">
    <property type="protein sequence ID" value="PHQ52073.1"/>
    <property type="molecule type" value="Genomic_DNA"/>
</dbReference>
<feature type="binding site" evidence="10">
    <location>
        <position position="154"/>
    </location>
    <ligand>
        <name>substrate</name>
    </ligand>
</feature>
<evidence type="ECO:0000256" key="7">
    <source>
        <dbReference type="ARBA" id="ARBA00022898"/>
    </source>
</evidence>
<dbReference type="FunFam" id="3.40.640.10:FF:000041">
    <property type="entry name" value="Adenosylmethionine-8-amino-7-oxononanoate aminotransferase"/>
    <property type="match status" value="1"/>
</dbReference>
<evidence type="ECO:0000256" key="3">
    <source>
        <dbReference type="ARBA" id="ARBA00022576"/>
    </source>
</evidence>
<feature type="binding site" evidence="10">
    <location>
        <begin position="121"/>
        <end position="122"/>
    </location>
    <ligand>
        <name>pyridoxal 5'-phosphate</name>
        <dbReference type="ChEBI" id="CHEBI:597326"/>
    </ligand>
</feature>
<dbReference type="Pfam" id="PF00202">
    <property type="entry name" value="Aminotran_3"/>
    <property type="match status" value="1"/>
</dbReference>
<comment type="pathway">
    <text evidence="2 10">Cofactor biosynthesis; biotin biosynthesis; 7,8-diaminononanoate from 8-amino-7-oxononanoate (SAM route): step 1/1.</text>
</comment>
<accession>A0A2G1XLF5</accession>
<evidence type="ECO:0000256" key="4">
    <source>
        <dbReference type="ARBA" id="ARBA00022679"/>
    </source>
</evidence>
<comment type="similarity">
    <text evidence="9 10">Belongs to the class-III pyridoxal-phosphate-dependent aminotransferase family. BioA subfamily.</text>
</comment>